<dbReference type="InterPro" id="IPR046457">
    <property type="entry name" value="PMI_typeI_cat"/>
</dbReference>
<feature type="active site" evidence="6">
    <location>
        <position position="192"/>
    </location>
</feature>
<keyword evidence="10" id="KW-1185">Reference proteome</keyword>
<feature type="binding site" evidence="5">
    <location>
        <position position="114"/>
    </location>
    <ligand>
        <name>Zn(2+)</name>
        <dbReference type="ChEBI" id="CHEBI:29105"/>
    </ligand>
</feature>
<evidence type="ECO:0000256" key="2">
    <source>
        <dbReference type="ARBA" id="ARBA00022833"/>
    </source>
</evidence>
<evidence type="ECO:0000256" key="6">
    <source>
        <dbReference type="PIRSR" id="PIRSR036894-2"/>
    </source>
</evidence>
<evidence type="ECO:0000256" key="4">
    <source>
        <dbReference type="ARBA" id="ARBA00030762"/>
    </source>
</evidence>
<dbReference type="AlphaFoldDB" id="A0A4S2F6N4"/>
<evidence type="ECO:0000256" key="3">
    <source>
        <dbReference type="ARBA" id="ARBA00029741"/>
    </source>
</evidence>
<dbReference type="GO" id="GO:0005975">
    <property type="term" value="P:carbohydrate metabolic process"/>
    <property type="evidence" value="ECO:0007669"/>
    <property type="project" value="InterPro"/>
</dbReference>
<comment type="caution">
    <text evidence="9">The sequence shown here is derived from an EMBL/GenBank/DDBJ whole genome shotgun (WGS) entry which is preliminary data.</text>
</comment>
<dbReference type="InterPro" id="IPR049071">
    <property type="entry name" value="MPI_cupin_dom"/>
</dbReference>
<protein>
    <recommendedName>
        <fullName evidence="3">Phosphohexomutase</fullName>
    </recommendedName>
    <alternativeName>
        <fullName evidence="4">Phosphomannose isomerase</fullName>
    </alternativeName>
</protein>
<dbReference type="PANTHER" id="PTHR42742">
    <property type="entry name" value="TRANSCRIPTIONAL REPRESSOR MPRA"/>
    <property type="match status" value="1"/>
</dbReference>
<dbReference type="RefSeq" id="WP_136011620.1">
    <property type="nucleotide sequence ID" value="NZ_SRYE01000001.1"/>
</dbReference>
<proteinExistence type="predicted"/>
<evidence type="ECO:0000256" key="1">
    <source>
        <dbReference type="ARBA" id="ARBA00022723"/>
    </source>
</evidence>
<feature type="binding site" evidence="5">
    <location>
        <position position="172"/>
    </location>
    <ligand>
        <name>Zn(2+)</name>
        <dbReference type="ChEBI" id="CHEBI:29105"/>
    </ligand>
</feature>
<keyword evidence="1 5" id="KW-0479">Metal-binding</keyword>
<dbReference type="Gene3D" id="2.60.120.10">
    <property type="entry name" value="Jelly Rolls"/>
    <property type="match status" value="2"/>
</dbReference>
<feature type="domain" description="Mannose-6-phosphate isomerase cupin" evidence="8">
    <location>
        <begin position="238"/>
        <end position="308"/>
    </location>
</feature>
<evidence type="ECO:0000313" key="10">
    <source>
        <dbReference type="Proteomes" id="UP000310263"/>
    </source>
</evidence>
<keyword evidence="2 5" id="KW-0862">Zinc</keyword>
<dbReference type="Pfam" id="PF21621">
    <property type="entry name" value="MPI_cupin_dom"/>
    <property type="match status" value="1"/>
</dbReference>
<dbReference type="InterPro" id="IPR051804">
    <property type="entry name" value="Carb_Metab_Reg_Kinase/Isom"/>
</dbReference>
<dbReference type="PIRSF" id="PIRSF036894">
    <property type="entry name" value="PMI_Firm_short"/>
    <property type="match status" value="1"/>
</dbReference>
<feature type="binding site" evidence="5">
    <location>
        <position position="97"/>
    </location>
    <ligand>
        <name>Zn(2+)</name>
        <dbReference type="ChEBI" id="CHEBI:29105"/>
    </ligand>
</feature>
<dbReference type="SUPFAM" id="SSF51182">
    <property type="entry name" value="RmlC-like cupins"/>
    <property type="match status" value="1"/>
</dbReference>
<dbReference type="PANTHER" id="PTHR42742:SF3">
    <property type="entry name" value="FRUCTOKINASE"/>
    <property type="match status" value="1"/>
</dbReference>
<reference evidence="9 10" key="1">
    <citation type="submission" date="2019-04" db="EMBL/GenBank/DDBJ databases">
        <title>Microbes associate with the intestines of laboratory mice.</title>
        <authorList>
            <person name="Navarre W."/>
            <person name="Wong E."/>
            <person name="Huang K."/>
            <person name="Tropini C."/>
            <person name="Ng K."/>
            <person name="Yu B."/>
        </authorList>
    </citation>
    <scope>NUCLEOTIDE SEQUENCE [LARGE SCALE GENOMIC DNA]</scope>
    <source>
        <strain evidence="9 10">NM07_P-09</strain>
    </source>
</reference>
<sequence length="311" mass="33652">MGPITFAPHVISPIWAGTRLAQIRGLEPSGDKNYGESFDISAHEGVTSQVASGPGEGMAYDEFLRAYHDEVLGDTEDTESLQAIFMDAKEFLSVQVHPGEEDAARLVGDRGKVECWYICEAEPGAELIGGCTTCDLEALREASANDTIGERYGLRVPVHPGDFVQVPSGTMHAMGPGILSVEIGSFGNTTFRLCDWGRGRELHVDQGFEVLNPSNCVTVAHVGDPERVDHPATHRAIHNEAFTCDVIDVRDSWQVPTDGQYFLLTCVWGEAHVSSPEGDTNLAYTESCVIPASLEGVTISGDCRVVVSRRC</sequence>
<dbReference type="Proteomes" id="UP000310263">
    <property type="component" value="Unassembled WGS sequence"/>
</dbReference>
<evidence type="ECO:0000313" key="9">
    <source>
        <dbReference type="EMBL" id="TGY62994.1"/>
    </source>
</evidence>
<dbReference type="GO" id="GO:0008270">
    <property type="term" value="F:zinc ion binding"/>
    <property type="evidence" value="ECO:0007669"/>
    <property type="project" value="InterPro"/>
</dbReference>
<gene>
    <name evidence="9" type="ORF">E5334_00270</name>
</gene>
<comment type="cofactor">
    <cofactor evidence="5">
        <name>Zn(2+)</name>
        <dbReference type="ChEBI" id="CHEBI:29105"/>
    </cofactor>
    <text evidence="5">Binds 1 zinc ion per subunit.</text>
</comment>
<dbReference type="OrthoDB" id="9808275at2"/>
<evidence type="ECO:0000259" key="8">
    <source>
        <dbReference type="Pfam" id="PF21621"/>
    </source>
</evidence>
<dbReference type="InterPro" id="IPR011051">
    <property type="entry name" value="RmlC_Cupin_sf"/>
</dbReference>
<dbReference type="CDD" id="cd07010">
    <property type="entry name" value="cupin_PMI_type_I_N_bac"/>
    <property type="match status" value="1"/>
</dbReference>
<organism evidence="9 10">
    <name type="scientific">Muricaecibacterium torontonense</name>
    <dbReference type="NCBI Taxonomy" id="3032871"/>
    <lineage>
        <taxon>Bacteria</taxon>
        <taxon>Bacillati</taxon>
        <taxon>Actinomycetota</taxon>
        <taxon>Coriobacteriia</taxon>
        <taxon>Coriobacteriales</taxon>
        <taxon>Atopobiaceae</taxon>
        <taxon>Muricaecibacterium</taxon>
    </lineage>
</organism>
<dbReference type="InterPro" id="IPR014628">
    <property type="entry name" value="Man6P_isomerase_Firm_short"/>
</dbReference>
<dbReference type="InterPro" id="IPR014710">
    <property type="entry name" value="RmlC-like_jellyroll"/>
</dbReference>
<feature type="domain" description="Phosphomannose isomerase type I catalytic" evidence="7">
    <location>
        <begin position="14"/>
        <end position="106"/>
    </location>
</feature>
<name>A0A4S2F6N4_9ACTN</name>
<dbReference type="Pfam" id="PF20511">
    <property type="entry name" value="PMI_typeI_cat"/>
    <property type="match status" value="1"/>
</dbReference>
<dbReference type="EMBL" id="SRYE01000001">
    <property type="protein sequence ID" value="TGY62994.1"/>
    <property type="molecule type" value="Genomic_DNA"/>
</dbReference>
<evidence type="ECO:0000259" key="7">
    <source>
        <dbReference type="Pfam" id="PF20511"/>
    </source>
</evidence>
<dbReference type="GO" id="GO:0004476">
    <property type="term" value="F:mannose-6-phosphate isomerase activity"/>
    <property type="evidence" value="ECO:0007669"/>
    <property type="project" value="InterPro"/>
</dbReference>
<accession>A0A4S2F6N4</accession>
<evidence type="ECO:0000256" key="5">
    <source>
        <dbReference type="PIRSR" id="PIRSR036894-1"/>
    </source>
</evidence>